<evidence type="ECO:0000313" key="3">
    <source>
        <dbReference type="Proteomes" id="UP001567538"/>
    </source>
</evidence>
<name>A0ABD1HGY9_SALDI</name>
<dbReference type="Proteomes" id="UP001567538">
    <property type="component" value="Unassembled WGS sequence"/>
</dbReference>
<accession>A0ABD1HGY9</accession>
<dbReference type="AlphaFoldDB" id="A0ABD1HGY9"/>
<dbReference type="EMBL" id="JBEAFC010000005">
    <property type="protein sequence ID" value="KAL1555434.1"/>
    <property type="molecule type" value="Genomic_DNA"/>
</dbReference>
<evidence type="ECO:0000256" key="1">
    <source>
        <dbReference type="SAM" id="MobiDB-lite"/>
    </source>
</evidence>
<feature type="region of interest" description="Disordered" evidence="1">
    <location>
        <begin position="33"/>
        <end position="61"/>
    </location>
</feature>
<keyword evidence="3" id="KW-1185">Reference proteome</keyword>
<sequence>MDPSPLSSVTAKDEFEEIEVAEFDANVLWELLHDEATEEEEAGHDGSAPKQNAEVADSNPNSGVESYWCLNNNNSNNIEDFNWFHIMEETSIPCNDMGGWYGEPCMEMEEILEIGDYTFSHTAIFSDDIGYIGLWQ</sequence>
<evidence type="ECO:0000313" key="2">
    <source>
        <dbReference type="EMBL" id="KAL1555434.1"/>
    </source>
</evidence>
<organism evidence="2 3">
    <name type="scientific">Salvia divinorum</name>
    <name type="common">Maria pastora</name>
    <name type="synonym">Diviner's sage</name>
    <dbReference type="NCBI Taxonomy" id="28513"/>
    <lineage>
        <taxon>Eukaryota</taxon>
        <taxon>Viridiplantae</taxon>
        <taxon>Streptophyta</taxon>
        <taxon>Embryophyta</taxon>
        <taxon>Tracheophyta</taxon>
        <taxon>Spermatophyta</taxon>
        <taxon>Magnoliopsida</taxon>
        <taxon>eudicotyledons</taxon>
        <taxon>Gunneridae</taxon>
        <taxon>Pentapetalae</taxon>
        <taxon>asterids</taxon>
        <taxon>lamiids</taxon>
        <taxon>Lamiales</taxon>
        <taxon>Lamiaceae</taxon>
        <taxon>Nepetoideae</taxon>
        <taxon>Mentheae</taxon>
        <taxon>Salviinae</taxon>
        <taxon>Salvia</taxon>
        <taxon>Salvia subgen. Calosphace</taxon>
    </lineage>
</organism>
<proteinExistence type="predicted"/>
<comment type="caution">
    <text evidence="2">The sequence shown here is derived from an EMBL/GenBank/DDBJ whole genome shotgun (WGS) entry which is preliminary data.</text>
</comment>
<protein>
    <submittedName>
        <fullName evidence="2">Uncharacterized protein</fullName>
    </submittedName>
</protein>
<gene>
    <name evidence="2" type="ORF">AAHA92_11172</name>
</gene>
<reference evidence="2 3" key="1">
    <citation type="submission" date="2024-06" db="EMBL/GenBank/DDBJ databases">
        <title>A chromosome level genome sequence of Diviner's sage (Salvia divinorum).</title>
        <authorList>
            <person name="Ford S.A."/>
            <person name="Ro D.-K."/>
            <person name="Ness R.W."/>
            <person name="Phillips M.A."/>
        </authorList>
    </citation>
    <scope>NUCLEOTIDE SEQUENCE [LARGE SCALE GENOMIC DNA]</scope>
    <source>
        <strain evidence="2">SAF-2024a</strain>
        <tissue evidence="2">Leaf</tissue>
    </source>
</reference>